<evidence type="ECO:0000313" key="3">
    <source>
        <dbReference type="Proteomes" id="UP000033047"/>
    </source>
</evidence>
<name>A0A0F5IJR3_9BACT</name>
<sequence>MIKYLLFCWYVILFLSCCEEERPGYATRELIFPDYRNVTIPVDIAPLSFYVNLPEVNENVQVLLCTRTKQLNRRGKEVRFSSLEWRELVTSDSVMNVYIQKKTDHLWNCVDSFKIYISSDPIDPYLSYRLIEPGYEVWGNMGIYQRCLANYEEDAIFENSRVKEICVNCHATNQGNPEEYIFHQRPKPAGTILVKDGVVSKLNTDYSEKIKTLVYPSWHSSGKYIAFSVNKTVQAVHSQHRNRIEVMDLHSDIVILDVQKNILLTSSLLSSADAYETFPCFSSDGKKLYFCSAPAISLPDSFNYVRYHLCSLDVDLEKGTLGSKIDTVIRVDTLNASISFPKISPSGRFMLYTRHAYGNFSIWHRDADLCMFDLHNQREVDTSILNSEETESYHSWSSEGHWIVFSSRRMTGLFTCLYLAHIDSSGHAGKPFLLPQKRSDSYFFQYKSYNVPEFMKGPVCTSEKDLEAVMER</sequence>
<dbReference type="AlphaFoldDB" id="A0A0F5IJR3"/>
<dbReference type="STRING" id="927665.HMPREF1535_05031"/>
<evidence type="ECO:0000256" key="1">
    <source>
        <dbReference type="ARBA" id="ARBA00009820"/>
    </source>
</evidence>
<evidence type="ECO:0000313" key="2">
    <source>
        <dbReference type="EMBL" id="KKB45377.1"/>
    </source>
</evidence>
<proteinExistence type="inferred from homology"/>
<dbReference type="Pfam" id="PF07676">
    <property type="entry name" value="PD40"/>
    <property type="match status" value="2"/>
</dbReference>
<dbReference type="RefSeq" id="WP_007654197.1">
    <property type="nucleotide sequence ID" value="NZ_KQ033915.1"/>
</dbReference>
<organism evidence="2 3">
    <name type="scientific">Parabacteroides goldsteinii DSM 19448 = WAL 12034</name>
    <dbReference type="NCBI Taxonomy" id="927665"/>
    <lineage>
        <taxon>Bacteria</taxon>
        <taxon>Pseudomonadati</taxon>
        <taxon>Bacteroidota</taxon>
        <taxon>Bacteroidia</taxon>
        <taxon>Bacteroidales</taxon>
        <taxon>Tannerellaceae</taxon>
        <taxon>Parabacteroides</taxon>
    </lineage>
</organism>
<comment type="similarity">
    <text evidence="1">Belongs to the TolB family.</text>
</comment>
<dbReference type="EMBL" id="AQHV01000029">
    <property type="protein sequence ID" value="KKB45377.1"/>
    <property type="molecule type" value="Genomic_DNA"/>
</dbReference>
<dbReference type="InterPro" id="IPR011042">
    <property type="entry name" value="6-blade_b-propeller_TolB-like"/>
</dbReference>
<gene>
    <name evidence="2" type="ORF">HMPREF1535_05031</name>
</gene>
<dbReference type="PROSITE" id="PS51257">
    <property type="entry name" value="PROKAR_LIPOPROTEIN"/>
    <property type="match status" value="1"/>
</dbReference>
<dbReference type="HOGENOM" id="CLU_042630_0_0_10"/>
<comment type="caution">
    <text evidence="2">The sequence shown here is derived from an EMBL/GenBank/DDBJ whole genome shotgun (WGS) entry which is preliminary data.</text>
</comment>
<dbReference type="Proteomes" id="UP000033047">
    <property type="component" value="Unassembled WGS sequence"/>
</dbReference>
<dbReference type="PANTHER" id="PTHR36842:SF1">
    <property type="entry name" value="PROTEIN TOLB"/>
    <property type="match status" value="1"/>
</dbReference>
<reference evidence="2 3" key="1">
    <citation type="submission" date="2013-04" db="EMBL/GenBank/DDBJ databases">
        <title>The Genome Sequence of Parabacteroides goldsteinii DSM 19448.</title>
        <authorList>
            <consortium name="The Broad Institute Genomics Platform"/>
            <person name="Earl A."/>
            <person name="Ward D."/>
            <person name="Feldgarden M."/>
            <person name="Gevers D."/>
            <person name="Martens E."/>
            <person name="Sakamoto M."/>
            <person name="Benno Y."/>
            <person name="Song Y."/>
            <person name="Liu C."/>
            <person name="Lee J."/>
            <person name="Bolanos M."/>
            <person name="Vaisanen M.L."/>
            <person name="Finegold S.M."/>
            <person name="Walker B."/>
            <person name="Young S."/>
            <person name="Zeng Q."/>
            <person name="Gargeya S."/>
            <person name="Fitzgerald M."/>
            <person name="Haas B."/>
            <person name="Abouelleil A."/>
            <person name="Allen A.W."/>
            <person name="Alvarado L."/>
            <person name="Arachchi H.M."/>
            <person name="Berlin A.M."/>
            <person name="Chapman S.B."/>
            <person name="Gainer-Dewar J."/>
            <person name="Goldberg J."/>
            <person name="Griggs A."/>
            <person name="Gujja S."/>
            <person name="Hansen M."/>
            <person name="Howarth C."/>
            <person name="Imamovic A."/>
            <person name="Ireland A."/>
            <person name="Larimer J."/>
            <person name="McCowan C."/>
            <person name="Murphy C."/>
            <person name="Pearson M."/>
            <person name="Poon T.W."/>
            <person name="Priest M."/>
            <person name="Roberts A."/>
            <person name="Saif S."/>
            <person name="Shea T."/>
            <person name="Sisk P."/>
            <person name="Sykes S."/>
            <person name="Wortman J."/>
            <person name="Nusbaum C."/>
            <person name="Birren B."/>
        </authorList>
    </citation>
    <scope>NUCLEOTIDE SEQUENCE [LARGE SCALE GENOMIC DNA]</scope>
    <source>
        <strain evidence="2 3">DSM 19448</strain>
    </source>
</reference>
<protein>
    <submittedName>
        <fullName evidence="2">Uncharacterized protein</fullName>
    </submittedName>
</protein>
<accession>A0A0F5IJR3</accession>
<dbReference type="PATRIC" id="fig|927665.4.peg.5156"/>
<dbReference type="SUPFAM" id="SSF82171">
    <property type="entry name" value="DPP6 N-terminal domain-like"/>
    <property type="match status" value="1"/>
</dbReference>
<dbReference type="PANTHER" id="PTHR36842">
    <property type="entry name" value="PROTEIN TOLB HOMOLOG"/>
    <property type="match status" value="1"/>
</dbReference>
<dbReference type="Gene3D" id="2.120.10.30">
    <property type="entry name" value="TolB, C-terminal domain"/>
    <property type="match status" value="1"/>
</dbReference>
<dbReference type="InterPro" id="IPR011659">
    <property type="entry name" value="WD40"/>
</dbReference>